<dbReference type="Gene3D" id="1.10.30.50">
    <property type="match status" value="1"/>
</dbReference>
<name>A0A538SCC2_UNCEI</name>
<reference evidence="2 3" key="1">
    <citation type="journal article" date="2019" name="Nat. Microbiol.">
        <title>Mediterranean grassland soil C-N compound turnover is dependent on rainfall and depth, and is mediated by genomically divergent microorganisms.</title>
        <authorList>
            <person name="Diamond S."/>
            <person name="Andeer P.F."/>
            <person name="Li Z."/>
            <person name="Crits-Christoph A."/>
            <person name="Burstein D."/>
            <person name="Anantharaman K."/>
            <person name="Lane K.R."/>
            <person name="Thomas B.C."/>
            <person name="Pan C."/>
            <person name="Northen T.R."/>
            <person name="Banfield J.F."/>
        </authorList>
    </citation>
    <scope>NUCLEOTIDE SEQUENCE [LARGE SCALE GENOMIC DNA]</scope>
    <source>
        <strain evidence="2">WS_1</strain>
    </source>
</reference>
<protein>
    <submittedName>
        <fullName evidence="2">HNH endonuclease</fullName>
    </submittedName>
</protein>
<evidence type="ECO:0000259" key="1">
    <source>
        <dbReference type="Pfam" id="PF01844"/>
    </source>
</evidence>
<feature type="domain" description="HNH" evidence="1">
    <location>
        <begin position="5"/>
        <end position="35"/>
    </location>
</feature>
<organism evidence="2 3">
    <name type="scientific">Eiseniibacteriota bacterium</name>
    <dbReference type="NCBI Taxonomy" id="2212470"/>
    <lineage>
        <taxon>Bacteria</taxon>
        <taxon>Candidatus Eiseniibacteriota</taxon>
    </lineage>
</organism>
<comment type="caution">
    <text evidence="2">The sequence shown here is derived from an EMBL/GenBank/DDBJ whole genome shotgun (WGS) entry which is preliminary data.</text>
</comment>
<dbReference type="InterPro" id="IPR002711">
    <property type="entry name" value="HNH"/>
</dbReference>
<evidence type="ECO:0000313" key="2">
    <source>
        <dbReference type="EMBL" id="TMQ49007.1"/>
    </source>
</evidence>
<gene>
    <name evidence="2" type="ORF">E6K71_06115</name>
</gene>
<dbReference type="Pfam" id="PF01844">
    <property type="entry name" value="HNH"/>
    <property type="match status" value="1"/>
</dbReference>
<evidence type="ECO:0000313" key="3">
    <source>
        <dbReference type="Proteomes" id="UP000316292"/>
    </source>
</evidence>
<dbReference type="CDD" id="cd00085">
    <property type="entry name" value="HNHc"/>
    <property type="match status" value="1"/>
</dbReference>
<accession>A0A538SCC2</accession>
<dbReference type="GO" id="GO:0008270">
    <property type="term" value="F:zinc ion binding"/>
    <property type="evidence" value="ECO:0007669"/>
    <property type="project" value="InterPro"/>
</dbReference>
<keyword evidence="2" id="KW-0255">Endonuclease</keyword>
<proteinExistence type="predicted"/>
<sequence>MGARSIQYHHIEPFSESQSHLFSNIVALCPNCHARSSCGSND</sequence>
<dbReference type="GO" id="GO:0003676">
    <property type="term" value="F:nucleic acid binding"/>
    <property type="evidence" value="ECO:0007669"/>
    <property type="project" value="InterPro"/>
</dbReference>
<dbReference type="InterPro" id="IPR003615">
    <property type="entry name" value="HNH_nuc"/>
</dbReference>
<dbReference type="EMBL" id="VBOR01000062">
    <property type="protein sequence ID" value="TMQ49007.1"/>
    <property type="molecule type" value="Genomic_DNA"/>
</dbReference>
<dbReference type="Proteomes" id="UP000316292">
    <property type="component" value="Unassembled WGS sequence"/>
</dbReference>
<keyword evidence="2" id="KW-0378">Hydrolase</keyword>
<dbReference type="AlphaFoldDB" id="A0A538SCC2"/>
<dbReference type="GO" id="GO:0004519">
    <property type="term" value="F:endonuclease activity"/>
    <property type="evidence" value="ECO:0007669"/>
    <property type="project" value="UniProtKB-KW"/>
</dbReference>
<keyword evidence="2" id="KW-0540">Nuclease</keyword>